<dbReference type="STRING" id="568860.SAMN05421811_105120"/>
<evidence type="ECO:0000256" key="3">
    <source>
        <dbReference type="ARBA" id="ARBA00023002"/>
    </source>
</evidence>
<dbReference type="AlphaFoldDB" id="A0A1I0IQ51"/>
<evidence type="ECO:0000259" key="4">
    <source>
        <dbReference type="Pfam" id="PF01872"/>
    </source>
</evidence>
<comment type="pathway">
    <text evidence="1">Cofactor biosynthesis; riboflavin biosynthesis.</text>
</comment>
<sequence length="242" mass="25927">MRRILPDIHDNPDIAQAYAYPEGRPWLRLNMVSSVDGAAWLKGRSGGLSTRGDKRIFQVLRGLADVVMAGAATVRTEGYRPIEPRASWAAIRAGRPDVPPIAVVSRTLDLDPRHPLFTGAPSRTLVITCEAAPRERRAELAKGCDVIVAGDESVDLREGVARLHERGLGRILCEGGPVINAQLSAAGLVDELCLTISPLLVGGGAARIQNGETALVGLDLVQVLEEEGALFCRYVTGKEDHA</sequence>
<dbReference type="RefSeq" id="WP_091082125.1">
    <property type="nucleotide sequence ID" value="NZ_FOHX01000005.1"/>
</dbReference>
<protein>
    <submittedName>
        <fullName evidence="5">Pyrimidine reductase, riboflavin biosynthesis</fullName>
    </submittedName>
</protein>
<dbReference type="SUPFAM" id="SSF53597">
    <property type="entry name" value="Dihydrofolate reductase-like"/>
    <property type="match status" value="1"/>
</dbReference>
<dbReference type="Gene3D" id="3.40.430.10">
    <property type="entry name" value="Dihydrofolate Reductase, subunit A"/>
    <property type="match status" value="1"/>
</dbReference>
<organism evidence="5 6">
    <name type="scientific">Nonomuraea wenchangensis</name>
    <dbReference type="NCBI Taxonomy" id="568860"/>
    <lineage>
        <taxon>Bacteria</taxon>
        <taxon>Bacillati</taxon>
        <taxon>Actinomycetota</taxon>
        <taxon>Actinomycetes</taxon>
        <taxon>Streptosporangiales</taxon>
        <taxon>Streptosporangiaceae</taxon>
        <taxon>Nonomuraea</taxon>
    </lineage>
</organism>
<dbReference type="InterPro" id="IPR050765">
    <property type="entry name" value="Riboflavin_Biosynth_HTPR"/>
</dbReference>
<evidence type="ECO:0000256" key="1">
    <source>
        <dbReference type="ARBA" id="ARBA00005104"/>
    </source>
</evidence>
<feature type="domain" description="Bacterial bifunctional deaminase-reductase C-terminal" evidence="4">
    <location>
        <begin position="25"/>
        <end position="221"/>
    </location>
</feature>
<dbReference type="GO" id="GO:0009231">
    <property type="term" value="P:riboflavin biosynthetic process"/>
    <property type="evidence" value="ECO:0007669"/>
    <property type="project" value="InterPro"/>
</dbReference>
<reference evidence="5 6" key="1">
    <citation type="submission" date="2016-10" db="EMBL/GenBank/DDBJ databases">
        <authorList>
            <person name="de Groot N.N."/>
        </authorList>
    </citation>
    <scope>NUCLEOTIDE SEQUENCE [LARGE SCALE GENOMIC DNA]</scope>
    <source>
        <strain evidence="5 6">CGMCC 4.5598</strain>
    </source>
</reference>
<evidence type="ECO:0000313" key="6">
    <source>
        <dbReference type="Proteomes" id="UP000199361"/>
    </source>
</evidence>
<dbReference type="PANTHER" id="PTHR38011">
    <property type="entry name" value="DIHYDROFOLATE REDUCTASE FAMILY PROTEIN (AFU_ORTHOLOGUE AFUA_8G06820)"/>
    <property type="match status" value="1"/>
</dbReference>
<dbReference type="PANTHER" id="PTHR38011:SF7">
    <property type="entry name" value="2,5-DIAMINO-6-RIBOSYLAMINO-4(3H)-PYRIMIDINONE 5'-PHOSPHATE REDUCTASE"/>
    <property type="match status" value="1"/>
</dbReference>
<dbReference type="InterPro" id="IPR024072">
    <property type="entry name" value="DHFR-like_dom_sf"/>
</dbReference>
<dbReference type="InterPro" id="IPR002734">
    <property type="entry name" value="RibDG_C"/>
</dbReference>
<keyword evidence="6" id="KW-1185">Reference proteome</keyword>
<proteinExistence type="predicted"/>
<dbReference type="OrthoDB" id="5243299at2"/>
<gene>
    <name evidence="5" type="ORF">SAMN05421811_105120</name>
</gene>
<evidence type="ECO:0000256" key="2">
    <source>
        <dbReference type="ARBA" id="ARBA00022857"/>
    </source>
</evidence>
<keyword evidence="3" id="KW-0560">Oxidoreductase</keyword>
<evidence type="ECO:0000313" key="5">
    <source>
        <dbReference type="EMBL" id="SET99275.1"/>
    </source>
</evidence>
<name>A0A1I0IQ51_9ACTN</name>
<dbReference type="Proteomes" id="UP000199361">
    <property type="component" value="Unassembled WGS sequence"/>
</dbReference>
<dbReference type="Pfam" id="PF01872">
    <property type="entry name" value="RibD_C"/>
    <property type="match status" value="1"/>
</dbReference>
<dbReference type="GO" id="GO:0008703">
    <property type="term" value="F:5-amino-6-(5-phosphoribosylamino)uracil reductase activity"/>
    <property type="evidence" value="ECO:0007669"/>
    <property type="project" value="InterPro"/>
</dbReference>
<accession>A0A1I0IQ51</accession>
<keyword evidence="2" id="KW-0521">NADP</keyword>
<dbReference type="EMBL" id="FOHX01000005">
    <property type="protein sequence ID" value="SET99275.1"/>
    <property type="molecule type" value="Genomic_DNA"/>
</dbReference>